<dbReference type="InterPro" id="IPR036397">
    <property type="entry name" value="RNaseH_sf"/>
</dbReference>
<dbReference type="SUPFAM" id="SSF53098">
    <property type="entry name" value="Ribonuclease H-like"/>
    <property type="match status" value="1"/>
</dbReference>
<dbReference type="InterPro" id="IPR012337">
    <property type="entry name" value="RNaseH-like_sf"/>
</dbReference>
<dbReference type="Proteomes" id="UP000233556">
    <property type="component" value="Unassembled WGS sequence"/>
</dbReference>
<protein>
    <submittedName>
        <fullName evidence="1">Protein nynrin-like</fullName>
    </submittedName>
</protein>
<accession>A0A2I0URL6</accession>
<dbReference type="InterPro" id="IPR052160">
    <property type="entry name" value="Gypsy_RT_Integrase-like"/>
</dbReference>
<evidence type="ECO:0000313" key="1">
    <source>
        <dbReference type="EMBL" id="PKU48678.1"/>
    </source>
</evidence>
<organism evidence="1 2">
    <name type="scientific">Limosa lapponica baueri</name>
    <dbReference type="NCBI Taxonomy" id="1758121"/>
    <lineage>
        <taxon>Eukaryota</taxon>
        <taxon>Metazoa</taxon>
        <taxon>Chordata</taxon>
        <taxon>Craniata</taxon>
        <taxon>Vertebrata</taxon>
        <taxon>Euteleostomi</taxon>
        <taxon>Archelosauria</taxon>
        <taxon>Archosauria</taxon>
        <taxon>Dinosauria</taxon>
        <taxon>Saurischia</taxon>
        <taxon>Theropoda</taxon>
        <taxon>Coelurosauria</taxon>
        <taxon>Aves</taxon>
        <taxon>Neognathae</taxon>
        <taxon>Neoaves</taxon>
        <taxon>Charadriiformes</taxon>
        <taxon>Scolopacidae</taxon>
        <taxon>Limosa</taxon>
    </lineage>
</organism>
<reference evidence="2" key="2">
    <citation type="submission" date="2017-12" db="EMBL/GenBank/DDBJ databases">
        <title>Genome sequence of the Bar-tailed Godwit (Limosa lapponica baueri).</title>
        <authorList>
            <person name="Lima N.C.B."/>
            <person name="Parody-Merino A.M."/>
            <person name="Battley P.F."/>
            <person name="Fidler A.E."/>
            <person name="Prosdocimi F."/>
        </authorList>
    </citation>
    <scope>NUCLEOTIDE SEQUENCE [LARGE SCALE GENOMIC DNA]</scope>
</reference>
<reference evidence="2" key="1">
    <citation type="submission" date="2017-11" db="EMBL/GenBank/DDBJ databases">
        <authorList>
            <person name="Lima N.C."/>
            <person name="Parody-Merino A.M."/>
            <person name="Battley P.F."/>
            <person name="Fidler A.E."/>
            <person name="Prosdocimi F."/>
        </authorList>
    </citation>
    <scope>NUCLEOTIDE SEQUENCE [LARGE SCALE GENOMIC DNA]</scope>
</reference>
<dbReference type="OrthoDB" id="9906983at2759"/>
<proteinExistence type="predicted"/>
<gene>
    <name evidence="1" type="ORF">llap_1002</name>
</gene>
<dbReference type="Gene3D" id="3.30.420.10">
    <property type="entry name" value="Ribonuclease H-like superfamily/Ribonuclease H"/>
    <property type="match status" value="1"/>
</dbReference>
<evidence type="ECO:0000313" key="2">
    <source>
        <dbReference type="Proteomes" id="UP000233556"/>
    </source>
</evidence>
<dbReference type="GO" id="GO:0003676">
    <property type="term" value="F:nucleic acid binding"/>
    <property type="evidence" value="ECO:0007669"/>
    <property type="project" value="InterPro"/>
</dbReference>
<dbReference type="EMBL" id="KZ505648">
    <property type="protein sequence ID" value="PKU48678.1"/>
    <property type="molecule type" value="Genomic_DNA"/>
</dbReference>
<keyword evidence="2" id="KW-1185">Reference proteome</keyword>
<dbReference type="AlphaFoldDB" id="A0A2I0URL6"/>
<sequence>MREDVERYVSNCLTCAANNPDVKTAKALLGHQRISGPWSKLHLEFIGPLPQTAQGNRYCLVISDDFTKWVEAFPARNNTASATAKILVESLTQQRGPANH</sequence>
<name>A0A2I0URL6_LIMLA</name>
<dbReference type="PANTHER" id="PTHR47266">
    <property type="entry name" value="ENDONUCLEASE-RELATED"/>
    <property type="match status" value="1"/>
</dbReference>